<evidence type="ECO:0000259" key="1">
    <source>
        <dbReference type="Pfam" id="PF12697"/>
    </source>
</evidence>
<dbReference type="PANTHER" id="PTHR43689">
    <property type="entry name" value="HYDROLASE"/>
    <property type="match status" value="1"/>
</dbReference>
<accession>A0ABV4CMY4</accession>
<dbReference type="InterPro" id="IPR000073">
    <property type="entry name" value="AB_hydrolase_1"/>
</dbReference>
<dbReference type="InterPro" id="IPR029058">
    <property type="entry name" value="AB_hydrolase_fold"/>
</dbReference>
<dbReference type="RefSeq" id="WP_345357442.1">
    <property type="nucleotide sequence ID" value="NZ_BAABII010000003.1"/>
</dbReference>
<gene>
    <name evidence="2" type="ORF">AB8O55_23860</name>
</gene>
<dbReference type="GO" id="GO:0016787">
    <property type="term" value="F:hydrolase activity"/>
    <property type="evidence" value="ECO:0007669"/>
    <property type="project" value="UniProtKB-KW"/>
</dbReference>
<dbReference type="PANTHER" id="PTHR43689:SF8">
    <property type="entry name" value="ALPHA_BETA-HYDROLASES SUPERFAMILY PROTEIN"/>
    <property type="match status" value="1"/>
</dbReference>
<keyword evidence="2" id="KW-0378">Hydrolase</keyword>
<evidence type="ECO:0000313" key="2">
    <source>
        <dbReference type="EMBL" id="MEY8042454.1"/>
    </source>
</evidence>
<dbReference type="EMBL" id="JBGEHV010000057">
    <property type="protein sequence ID" value="MEY8042454.1"/>
    <property type="molecule type" value="Genomic_DNA"/>
</dbReference>
<reference evidence="2 3" key="1">
    <citation type="submission" date="2024-08" db="EMBL/GenBank/DDBJ databases">
        <title>Genome mining of Saccharopolyspora cebuensis PGLac3 from Nigerian medicinal plant.</title>
        <authorList>
            <person name="Ezeobiora C.E."/>
            <person name="Igbokwe N.H."/>
            <person name="Amin D.H."/>
            <person name="Mendie U.E."/>
        </authorList>
    </citation>
    <scope>NUCLEOTIDE SEQUENCE [LARGE SCALE GENOMIC DNA]</scope>
    <source>
        <strain evidence="2 3">PGLac3</strain>
    </source>
</reference>
<name>A0ABV4CMY4_9PSEU</name>
<comment type="caution">
    <text evidence="2">The sequence shown here is derived from an EMBL/GenBank/DDBJ whole genome shotgun (WGS) entry which is preliminary data.</text>
</comment>
<dbReference type="Gene3D" id="3.40.50.1820">
    <property type="entry name" value="alpha/beta hydrolase"/>
    <property type="match status" value="1"/>
</dbReference>
<dbReference type="PRINTS" id="PR00111">
    <property type="entry name" value="ABHYDROLASE"/>
</dbReference>
<keyword evidence="3" id="KW-1185">Reference proteome</keyword>
<sequence length="325" mass="35081">MPSSAPSTPGAAAAVGPGYRDQRHWRHYQDFFPGALRTTDGNAPVEQWWSWRGMSVHLDRLPRPDAPATLIALHGVGTYGRMLAPFGRLPGTSDLEFVAPDLPGFGLTDTGRRGVTYRTWVDCVVDLVAAERARGRPVVLLGLSAGGRLAYDVAARAGDDVAAVIVTCLADPRLAAVRRRLATRPELAHWAGVLSVLPPPLRAPRLPVHLLANIAAVANHAQFANLVWNDPLGGGNWISLGFLRSCLAAPPTVAPEDFGGPPLLLAHPDDDRWTPLRPSREFFDRIAAPTRFATLSGTGHFPVEESGLADLDRAVRDFLDEFAIQ</sequence>
<dbReference type="SUPFAM" id="SSF53474">
    <property type="entry name" value="alpha/beta-Hydrolases"/>
    <property type="match status" value="1"/>
</dbReference>
<organism evidence="2 3">
    <name type="scientific">Saccharopolyspora cebuensis</name>
    <dbReference type="NCBI Taxonomy" id="418759"/>
    <lineage>
        <taxon>Bacteria</taxon>
        <taxon>Bacillati</taxon>
        <taxon>Actinomycetota</taxon>
        <taxon>Actinomycetes</taxon>
        <taxon>Pseudonocardiales</taxon>
        <taxon>Pseudonocardiaceae</taxon>
        <taxon>Saccharopolyspora</taxon>
    </lineage>
</organism>
<proteinExistence type="predicted"/>
<feature type="domain" description="AB hydrolase-1" evidence="1">
    <location>
        <begin position="71"/>
        <end position="306"/>
    </location>
</feature>
<dbReference type="Pfam" id="PF12697">
    <property type="entry name" value="Abhydrolase_6"/>
    <property type="match status" value="1"/>
</dbReference>
<evidence type="ECO:0000313" key="3">
    <source>
        <dbReference type="Proteomes" id="UP001564626"/>
    </source>
</evidence>
<dbReference type="Proteomes" id="UP001564626">
    <property type="component" value="Unassembled WGS sequence"/>
</dbReference>
<protein>
    <submittedName>
        <fullName evidence="2">Alpha/beta hydrolase</fullName>
    </submittedName>
</protein>